<name>G2WVN2_VERDV</name>
<protein>
    <submittedName>
        <fullName evidence="2">Uncharacterized protein</fullName>
    </submittedName>
</protein>
<dbReference type="AlphaFoldDB" id="G2WVN2"/>
<keyword evidence="3" id="KW-1185">Reference proteome</keyword>
<dbReference type="InParanoid" id="G2WVN2"/>
<evidence type="ECO:0000256" key="1">
    <source>
        <dbReference type="SAM" id="MobiDB-lite"/>
    </source>
</evidence>
<proteinExistence type="predicted"/>
<organism evidence="2 3">
    <name type="scientific">Verticillium dahliae (strain VdLs.17 / ATCC MYA-4575 / FGSC 10137)</name>
    <name type="common">Verticillium wilt</name>
    <dbReference type="NCBI Taxonomy" id="498257"/>
    <lineage>
        <taxon>Eukaryota</taxon>
        <taxon>Fungi</taxon>
        <taxon>Dikarya</taxon>
        <taxon>Ascomycota</taxon>
        <taxon>Pezizomycotina</taxon>
        <taxon>Sordariomycetes</taxon>
        <taxon>Hypocreomycetidae</taxon>
        <taxon>Glomerellales</taxon>
        <taxon>Plectosphaerellaceae</taxon>
        <taxon>Verticillium</taxon>
    </lineage>
</organism>
<dbReference type="HOGENOM" id="CLU_1628313_0_0_1"/>
<dbReference type="Proteomes" id="UP000001611">
    <property type="component" value="Chromosome 7"/>
</dbReference>
<sequence length="163" mass="17727">MAGEQEQAQEAAAAQKASATQKSDPDPELEPVATPAVANGSAGAPKKKKKEALKPIITTETPQRRGEQANRRTGQQANRRTGDRRTGEQATRTAPTRAPLRPIRTGQRQGLIISRGWQAVLRRRHTLRAAQWHAHRRGRRGVLATERGAVPVQSAAPAQLHVP</sequence>
<gene>
    <name evidence="2" type="ORF">VDAG_01668</name>
</gene>
<dbReference type="EMBL" id="DS572697">
    <property type="protein sequence ID" value="EGY19652.1"/>
    <property type="molecule type" value="Genomic_DNA"/>
</dbReference>
<dbReference type="OrthoDB" id="10535483at2759"/>
<dbReference type="eggNOG" id="ENOG502RP4J">
    <property type="taxonomic scope" value="Eukaryota"/>
</dbReference>
<feature type="compositionally biased region" description="Low complexity" evidence="1">
    <location>
        <begin position="1"/>
        <end position="21"/>
    </location>
</feature>
<dbReference type="GeneID" id="20703131"/>
<evidence type="ECO:0000313" key="2">
    <source>
        <dbReference type="EMBL" id="EGY19652.1"/>
    </source>
</evidence>
<dbReference type="KEGG" id="vda:VDAG_01668"/>
<evidence type="ECO:0000313" key="3">
    <source>
        <dbReference type="Proteomes" id="UP000001611"/>
    </source>
</evidence>
<dbReference type="RefSeq" id="XP_009655992.1">
    <property type="nucleotide sequence ID" value="XM_009657697.1"/>
</dbReference>
<accession>G2WVN2</accession>
<feature type="region of interest" description="Disordered" evidence="1">
    <location>
        <begin position="1"/>
        <end position="102"/>
    </location>
</feature>
<reference evidence="2 3" key="1">
    <citation type="submission" date="2008-03" db="EMBL/GenBank/DDBJ databases">
        <title>The Genome Sequence of Verticillium dahliae VdLs.17.</title>
        <authorList>
            <consortium name="The Broad Institute Genome Sequencing Platform"/>
            <person name="Ma L.-J.J."/>
            <person name="Klosterman S.J."/>
            <person name="Subbarao K."/>
            <person name="Dobinson K."/>
            <person name="Veronese P."/>
            <person name="Kang S."/>
            <person name="Gold S.E."/>
            <person name="Young S."/>
            <person name="Jaffe D."/>
            <person name="Gnerre S."/>
            <person name="Berlin A."/>
            <person name="Heiman D."/>
            <person name="Hepburn T."/>
            <person name="Sykes S."/>
            <person name="Alvarado L."/>
            <person name="Kodira C.D."/>
            <person name="Lander E."/>
            <person name="Galagan J."/>
            <person name="Nusbaum C."/>
            <person name="Birren B."/>
        </authorList>
    </citation>
    <scope>NUCLEOTIDE SEQUENCE [LARGE SCALE GENOMIC DNA]</scope>
    <source>
        <strain evidence="3">VdLs.17 / ATCC MYA-4575 / FGSC 10137</strain>
    </source>
</reference>